<reference evidence="11" key="2">
    <citation type="submission" date="2020-05" db="UniProtKB">
        <authorList>
            <consortium name="EnsemblMetazoa"/>
        </authorList>
    </citation>
    <scope>IDENTIFICATION</scope>
    <source>
        <strain evidence="11">FAR1</strain>
    </source>
</reference>
<feature type="compositionally biased region" description="Polar residues" evidence="8">
    <location>
        <begin position="464"/>
        <end position="475"/>
    </location>
</feature>
<feature type="transmembrane region" description="Helical" evidence="9">
    <location>
        <begin position="810"/>
        <end position="832"/>
    </location>
</feature>
<dbReference type="SUPFAM" id="SSF103473">
    <property type="entry name" value="MFS general substrate transporter"/>
    <property type="match status" value="2"/>
</dbReference>
<comment type="subcellular location">
    <subcellularLocation>
        <location evidence="1">Cell membrane</location>
        <topology evidence="1">Multi-pass membrane protein</topology>
    </subcellularLocation>
</comment>
<reference evidence="12" key="1">
    <citation type="submission" date="2014-01" db="EMBL/GenBank/DDBJ databases">
        <title>The Genome Sequence of Anopheles farauti FAR1 (V2).</title>
        <authorList>
            <consortium name="The Broad Institute Genomics Platform"/>
            <person name="Neafsey D.E."/>
            <person name="Besansky N."/>
            <person name="Howell P."/>
            <person name="Walton C."/>
            <person name="Young S.K."/>
            <person name="Zeng Q."/>
            <person name="Gargeya S."/>
            <person name="Fitzgerald M."/>
            <person name="Haas B."/>
            <person name="Abouelleil A."/>
            <person name="Allen A.W."/>
            <person name="Alvarado L."/>
            <person name="Arachchi H.M."/>
            <person name="Berlin A.M."/>
            <person name="Chapman S.B."/>
            <person name="Gainer-Dewar J."/>
            <person name="Goldberg J."/>
            <person name="Griggs A."/>
            <person name="Gujja S."/>
            <person name="Hansen M."/>
            <person name="Howarth C."/>
            <person name="Imamovic A."/>
            <person name="Ireland A."/>
            <person name="Larimer J."/>
            <person name="McCowan C."/>
            <person name="Murphy C."/>
            <person name="Pearson M."/>
            <person name="Poon T.W."/>
            <person name="Priest M."/>
            <person name="Roberts A."/>
            <person name="Saif S."/>
            <person name="Shea T."/>
            <person name="Sisk P."/>
            <person name="Sykes S."/>
            <person name="Wortman J."/>
            <person name="Nusbaum C."/>
            <person name="Birren B."/>
        </authorList>
    </citation>
    <scope>NUCLEOTIDE SEQUENCE [LARGE SCALE GENOMIC DNA]</scope>
    <source>
        <strain evidence="12">FAR1</strain>
    </source>
</reference>
<feature type="compositionally biased region" description="Low complexity" evidence="8">
    <location>
        <begin position="427"/>
        <end position="436"/>
    </location>
</feature>
<keyword evidence="12" id="KW-1185">Reference proteome</keyword>
<dbReference type="GO" id="GO:0016323">
    <property type="term" value="C:basolateral plasma membrane"/>
    <property type="evidence" value="ECO:0007669"/>
    <property type="project" value="TreeGrafter"/>
</dbReference>
<dbReference type="GO" id="GO:0015347">
    <property type="term" value="F:sodium-independent organic anion transmembrane transporter activity"/>
    <property type="evidence" value="ECO:0007669"/>
    <property type="project" value="TreeGrafter"/>
</dbReference>
<proteinExistence type="inferred from homology"/>
<evidence type="ECO:0000256" key="7">
    <source>
        <dbReference type="ARBA" id="ARBA00023157"/>
    </source>
</evidence>
<evidence type="ECO:0000256" key="1">
    <source>
        <dbReference type="ARBA" id="ARBA00004651"/>
    </source>
</evidence>
<dbReference type="EMBL" id="AXCN02002186">
    <property type="status" value="NOT_ANNOTATED_CDS"/>
    <property type="molecule type" value="Genomic_DNA"/>
</dbReference>
<dbReference type="NCBIfam" id="TIGR00805">
    <property type="entry name" value="oat"/>
    <property type="match status" value="1"/>
</dbReference>
<keyword evidence="3" id="KW-1003">Cell membrane</keyword>
<dbReference type="PANTHER" id="PTHR11388:SF142">
    <property type="entry name" value="SOLUTE CARRIER ORGANIC ANION TRANSPORTER FAMILY MEMBER 5A1"/>
    <property type="match status" value="1"/>
</dbReference>
<dbReference type="Pfam" id="PF07648">
    <property type="entry name" value="Kazal_2"/>
    <property type="match status" value="1"/>
</dbReference>
<keyword evidence="4 9" id="KW-0812">Transmembrane</keyword>
<feature type="region of interest" description="Disordered" evidence="8">
    <location>
        <begin position="427"/>
        <end position="483"/>
    </location>
</feature>
<dbReference type="InterPro" id="IPR002350">
    <property type="entry name" value="Kazal_dom"/>
</dbReference>
<dbReference type="GO" id="GO:0043252">
    <property type="term" value="P:sodium-independent organic anion transport"/>
    <property type="evidence" value="ECO:0007669"/>
    <property type="project" value="TreeGrafter"/>
</dbReference>
<evidence type="ECO:0000256" key="5">
    <source>
        <dbReference type="ARBA" id="ARBA00022989"/>
    </source>
</evidence>
<organism evidence="11 12">
    <name type="scientific">Anopheles farauti</name>
    <dbReference type="NCBI Taxonomy" id="69004"/>
    <lineage>
        <taxon>Eukaryota</taxon>
        <taxon>Metazoa</taxon>
        <taxon>Ecdysozoa</taxon>
        <taxon>Arthropoda</taxon>
        <taxon>Hexapoda</taxon>
        <taxon>Insecta</taxon>
        <taxon>Pterygota</taxon>
        <taxon>Neoptera</taxon>
        <taxon>Endopterygota</taxon>
        <taxon>Diptera</taxon>
        <taxon>Nematocera</taxon>
        <taxon>Culicoidea</taxon>
        <taxon>Culicidae</taxon>
        <taxon>Anophelinae</taxon>
        <taxon>Anopheles</taxon>
    </lineage>
</organism>
<dbReference type="InterPro" id="IPR004156">
    <property type="entry name" value="OATP"/>
</dbReference>
<sequence>MEYHSVHSFLCSPSNAPYQVKMTTSGGATDGGNSQRKGHRRNESMYAMTGLYSEAQTDDSSADIPQDTESESLPMSVNTATTTTTSATATADTVIKCHSRQPSNSVMDREKPLPNVLLINDDYTRDCGILNCRPTAVQHFARIKVFVLLLSILVTLQQALSSGYINSVITTIEKRFEIPSSLSGLIASSYEIGNVITVIFVSYLGSRRHIPVWIGIGAVIMGIGSLVFMVPHFTGEPNPGIMIDNKTSDNICRLVSVREQDMGLGRLSNSLSNPPLTSHNLRGDNCLKSKSSTFGPVILFVIAQILLGGGGSPLFTLGTTYVDDHVRKESSSMYIGAMYSMAAFGPVLGFLLGAYLLSFHMDSFSGSDINIDPDDRRWVGMWWGGFLVCGILLIIVAVPFFSFPKVLTREKKKIRIAEQRLPQLQQLTSNNSSSLPRSQPNLAQQQTGTVQHQQQPTLPQQQTGHAANSTTQANKTGEDTGYGKDIKDIPQSMWRLVTNPVYIVTCLGACMELMIVSGFVVFLPKYLETQFSLGKSQASVFTGSIAVPGACIGIFIGGCILKRFQLKPKGAVQFVLISNLICLSCYGLLFFLGCENLKMAGTTIPYYNSSAHNVEPFQVNLTAACNFGCECHMYDVEPVCGNNGLTYFSPCHAGCTAFSSSSNYTNCACVQANVTNNNNIYRGAEGTQAQALNAHEAFAEVTVVPVATAGVCNTPCRTIYPFLILLFFMTFVVASTQMPLLMIVLRSVSEEERSFALGMQFVIFRLFGYIPAPIVFGNLIDSSCLLWKSTCGEKGGRCLIYDIEKFRYKYVGLCASIKIIALVIFIIDWWLVRRRKNLDKMNPLSTNELVGSIISLDKLFEEKGTLDDVAVPFNGECISGDTLAENNKRILIASRHQRNDSKTIQLEHRYDEGAVPYRLPPPAAAAAARKHYRSNSCDVKIQRSNSATNREVDFHDWKLKRFMRHHTRNNSHDYNNEQHRQHQQQQTSSSSSGHLGRWIALQQQQHLHHHDQQPPSLASGGASNIRYILNHLKPGTTSGPEHVKLGYSSSCSGGAGPTKKKRHTRNYSYGQEFSFLPNNVIIRLDNDIANKFLSSTGGGTSVIGFGGSSRKSSFSHDVGVLKNNNVGVGGAVSNAKLNNMKHSDDLNEELESKYGKGHSRTSSRDLNLLNLAPGTLAGSSVVDQGCASSVGGGGILGGIKSLIEDSNSILRHRRTNSKDLKYGSGGYQQCASGGGSDAVPISIGANALVRKLSLPPEEATGLVGRTISSSVLLPPVVSSCLSTMASDVGVGSGASGQPESLQLLLDKNNVLPEEEPTCCSSPGSSGSSTSSSPSASSASSSAAANV</sequence>
<feature type="region of interest" description="Disordered" evidence="8">
    <location>
        <begin position="1312"/>
        <end position="1346"/>
    </location>
</feature>
<feature type="region of interest" description="Disordered" evidence="8">
    <location>
        <begin position="22"/>
        <end position="41"/>
    </location>
</feature>
<evidence type="ECO:0000259" key="10">
    <source>
        <dbReference type="PROSITE" id="PS51465"/>
    </source>
</evidence>
<feature type="transmembrane region" description="Helical" evidence="9">
    <location>
        <begin position="543"/>
        <end position="561"/>
    </location>
</feature>
<evidence type="ECO:0000256" key="2">
    <source>
        <dbReference type="ARBA" id="ARBA00009657"/>
    </source>
</evidence>
<evidence type="ECO:0000313" key="12">
    <source>
        <dbReference type="Proteomes" id="UP000075886"/>
    </source>
</evidence>
<feature type="compositionally biased region" description="Basic and acidic residues" evidence="8">
    <location>
        <begin position="970"/>
        <end position="980"/>
    </location>
</feature>
<evidence type="ECO:0000256" key="9">
    <source>
        <dbReference type="SAM" id="Phobius"/>
    </source>
</evidence>
<keyword evidence="5 9" id="KW-1133">Transmembrane helix</keyword>
<feature type="region of interest" description="Disordered" evidence="8">
    <location>
        <begin position="55"/>
        <end position="79"/>
    </location>
</feature>
<name>A0A182QCG1_9DIPT</name>
<feature type="transmembrane region" description="Helical" evidence="9">
    <location>
        <begin position="212"/>
        <end position="233"/>
    </location>
</feature>
<dbReference type="InterPro" id="IPR036259">
    <property type="entry name" value="MFS_trans_sf"/>
</dbReference>
<feature type="compositionally biased region" description="Low complexity" evidence="8">
    <location>
        <begin position="1317"/>
        <end position="1346"/>
    </location>
</feature>
<feature type="transmembrane region" description="Helical" evidence="9">
    <location>
        <begin position="757"/>
        <end position="780"/>
    </location>
</feature>
<feature type="compositionally biased region" description="Low complexity" evidence="8">
    <location>
        <begin position="444"/>
        <end position="463"/>
    </location>
</feature>
<accession>A0A182QCG1</accession>
<dbReference type="Pfam" id="PF03137">
    <property type="entry name" value="OATP"/>
    <property type="match status" value="1"/>
</dbReference>
<feature type="compositionally biased region" description="Low complexity" evidence="8">
    <location>
        <begin position="983"/>
        <end position="992"/>
    </location>
</feature>
<feature type="compositionally biased region" description="Polar residues" evidence="8">
    <location>
        <begin position="22"/>
        <end position="35"/>
    </location>
</feature>
<feature type="transmembrane region" description="Helical" evidence="9">
    <location>
        <begin position="381"/>
        <end position="403"/>
    </location>
</feature>
<feature type="domain" description="Kazal-like" evidence="10">
    <location>
        <begin position="619"/>
        <end position="668"/>
    </location>
</feature>
<feature type="transmembrane region" description="Helical" evidence="9">
    <location>
        <begin position="334"/>
        <end position="361"/>
    </location>
</feature>
<evidence type="ECO:0000256" key="8">
    <source>
        <dbReference type="SAM" id="MobiDB-lite"/>
    </source>
</evidence>
<feature type="compositionally biased region" description="Acidic residues" evidence="8">
    <location>
        <begin position="56"/>
        <end position="70"/>
    </location>
</feature>
<dbReference type="SUPFAM" id="SSF100895">
    <property type="entry name" value="Kazal-type serine protease inhibitors"/>
    <property type="match status" value="1"/>
</dbReference>
<evidence type="ECO:0000256" key="6">
    <source>
        <dbReference type="ARBA" id="ARBA00023136"/>
    </source>
</evidence>
<dbReference type="CDD" id="cd17404">
    <property type="entry name" value="MFS_SLCO5_OATP5"/>
    <property type="match status" value="1"/>
</dbReference>
<comment type="similarity">
    <text evidence="2">Belongs to the organo anion transporter (TC 2.A.60) family.</text>
</comment>
<feature type="transmembrane region" description="Helical" evidence="9">
    <location>
        <begin position="185"/>
        <end position="205"/>
    </location>
</feature>
<dbReference type="PROSITE" id="PS51465">
    <property type="entry name" value="KAZAL_2"/>
    <property type="match status" value="1"/>
</dbReference>
<feature type="region of interest" description="Disordered" evidence="8">
    <location>
        <begin position="969"/>
        <end position="994"/>
    </location>
</feature>
<keyword evidence="6 9" id="KW-0472">Membrane</keyword>
<protein>
    <recommendedName>
        <fullName evidence="10">Kazal-like domain-containing protein</fullName>
    </recommendedName>
</protein>
<evidence type="ECO:0000256" key="3">
    <source>
        <dbReference type="ARBA" id="ARBA00022475"/>
    </source>
</evidence>
<feature type="transmembrane region" description="Helical" evidence="9">
    <location>
        <begin position="145"/>
        <end position="165"/>
    </location>
</feature>
<dbReference type="Proteomes" id="UP000075886">
    <property type="component" value="Unassembled WGS sequence"/>
</dbReference>
<evidence type="ECO:0000256" key="4">
    <source>
        <dbReference type="ARBA" id="ARBA00022692"/>
    </source>
</evidence>
<dbReference type="EnsemblMetazoa" id="AFAF007389-RA">
    <property type="protein sequence ID" value="AFAF007389-PA"/>
    <property type="gene ID" value="AFAF007389"/>
</dbReference>
<dbReference type="VEuPathDB" id="VectorBase:AFAF007389"/>
<dbReference type="InterPro" id="IPR036058">
    <property type="entry name" value="Kazal_dom_sf"/>
</dbReference>
<dbReference type="PANTHER" id="PTHR11388">
    <property type="entry name" value="ORGANIC ANION TRANSPORTER"/>
    <property type="match status" value="1"/>
</dbReference>
<feature type="transmembrane region" description="Helical" evidence="9">
    <location>
        <begin position="719"/>
        <end position="745"/>
    </location>
</feature>
<feature type="transmembrane region" description="Helical" evidence="9">
    <location>
        <begin position="297"/>
        <end position="322"/>
    </location>
</feature>
<feature type="transmembrane region" description="Helical" evidence="9">
    <location>
        <begin position="501"/>
        <end position="523"/>
    </location>
</feature>
<keyword evidence="7" id="KW-1015">Disulfide bond</keyword>
<dbReference type="STRING" id="69004.A0A182QCG1"/>
<dbReference type="Gene3D" id="1.20.1250.20">
    <property type="entry name" value="MFS general substrate transporter like domains"/>
    <property type="match status" value="1"/>
</dbReference>
<evidence type="ECO:0000313" key="11">
    <source>
        <dbReference type="EnsemblMetazoa" id="AFAF007389-PA"/>
    </source>
</evidence>